<dbReference type="EMBL" id="WEKV01000024">
    <property type="protein sequence ID" value="KAB7781921.1"/>
    <property type="molecule type" value="Genomic_DNA"/>
</dbReference>
<feature type="transmembrane region" description="Helical" evidence="2">
    <location>
        <begin position="52"/>
        <end position="70"/>
    </location>
</feature>
<feature type="transmembrane region" description="Helical" evidence="2">
    <location>
        <begin position="77"/>
        <end position="96"/>
    </location>
</feature>
<dbReference type="GO" id="GO:0016020">
    <property type="term" value="C:membrane"/>
    <property type="evidence" value="ECO:0007669"/>
    <property type="project" value="UniProtKB-SubCell"/>
</dbReference>
<reference evidence="3 4" key="1">
    <citation type="submission" date="2019-10" db="EMBL/GenBank/DDBJ databases">
        <title>Draft Genome Sequence of the Caffeine Degrading Methylotroph Methylorubrum populi PINKEL.</title>
        <authorList>
            <person name="Dawson S.C."/>
            <person name="Zhang X."/>
            <person name="Wright M.E."/>
            <person name="Sharma G."/>
            <person name="Langner J.T."/>
            <person name="Ditty J.L."/>
            <person name="Subuyuj G.A."/>
        </authorList>
    </citation>
    <scope>NUCLEOTIDE SEQUENCE [LARGE SCALE GENOMIC DNA]</scope>
    <source>
        <strain evidence="3 4">Pinkel</strain>
    </source>
</reference>
<dbReference type="Pfam" id="PF04956">
    <property type="entry name" value="TrbC"/>
    <property type="match status" value="1"/>
</dbReference>
<organism evidence="3 4">
    <name type="scientific">Methylorubrum populi</name>
    <dbReference type="NCBI Taxonomy" id="223967"/>
    <lineage>
        <taxon>Bacteria</taxon>
        <taxon>Pseudomonadati</taxon>
        <taxon>Pseudomonadota</taxon>
        <taxon>Alphaproteobacteria</taxon>
        <taxon>Hyphomicrobiales</taxon>
        <taxon>Methylobacteriaceae</taxon>
        <taxon>Methylorubrum</taxon>
    </lineage>
</organism>
<protein>
    <submittedName>
        <fullName evidence="3">Major pilus subunit of type IV secretion complex VirB2</fullName>
    </submittedName>
</protein>
<dbReference type="InterPro" id="IPR007039">
    <property type="entry name" value="TrbC/VirB2"/>
</dbReference>
<evidence type="ECO:0000313" key="3">
    <source>
        <dbReference type="EMBL" id="KAB7781921.1"/>
    </source>
</evidence>
<gene>
    <name evidence="3" type="ORF">F8B43_5624</name>
</gene>
<keyword evidence="2" id="KW-0812">Transmembrane</keyword>
<evidence type="ECO:0000256" key="1">
    <source>
        <dbReference type="ARBA" id="ARBA00004141"/>
    </source>
</evidence>
<keyword evidence="2" id="KW-0472">Membrane</keyword>
<comment type="caution">
    <text evidence="3">The sequence shown here is derived from an EMBL/GenBank/DDBJ whole genome shotgun (WGS) entry which is preliminary data.</text>
</comment>
<dbReference type="Proteomes" id="UP000469949">
    <property type="component" value="Unassembled WGS sequence"/>
</dbReference>
<keyword evidence="2" id="KW-1133">Transmembrane helix</keyword>
<proteinExistence type="predicted"/>
<dbReference type="RefSeq" id="WP_152279169.1">
    <property type="nucleotide sequence ID" value="NZ_WEKV01000024.1"/>
</dbReference>
<comment type="subcellular location">
    <subcellularLocation>
        <location evidence="1">Membrane</location>
        <topology evidence="1">Multi-pass membrane protein</topology>
    </subcellularLocation>
</comment>
<evidence type="ECO:0000256" key="2">
    <source>
        <dbReference type="SAM" id="Phobius"/>
    </source>
</evidence>
<name>A0A833J1W6_9HYPH</name>
<evidence type="ECO:0000313" key="4">
    <source>
        <dbReference type="Proteomes" id="UP000469949"/>
    </source>
</evidence>
<accession>A0A833J1W6</accession>
<sequence>MTHAQRHAAFQVSVSVLLAFTMVEPAAAQSLGGVEKVLQNIVDALTGNVAKLLATIAVIVVGMAWMFGYLDLRKAGYVIFGVAILFGASEIVSTITGK</sequence>
<dbReference type="AlphaFoldDB" id="A0A833J1W6"/>